<dbReference type="Proteomes" id="UP001497516">
    <property type="component" value="Chromosome 5"/>
</dbReference>
<name>A0AAV2EYQ7_9ROSI</name>
<accession>A0AAV2EYQ7</accession>
<evidence type="ECO:0000313" key="1">
    <source>
        <dbReference type="EMBL" id="CAL1390728.1"/>
    </source>
</evidence>
<protein>
    <submittedName>
        <fullName evidence="1">Uncharacterized protein</fullName>
    </submittedName>
</protein>
<organism evidence="1 2">
    <name type="scientific">Linum trigynum</name>
    <dbReference type="NCBI Taxonomy" id="586398"/>
    <lineage>
        <taxon>Eukaryota</taxon>
        <taxon>Viridiplantae</taxon>
        <taxon>Streptophyta</taxon>
        <taxon>Embryophyta</taxon>
        <taxon>Tracheophyta</taxon>
        <taxon>Spermatophyta</taxon>
        <taxon>Magnoliopsida</taxon>
        <taxon>eudicotyledons</taxon>
        <taxon>Gunneridae</taxon>
        <taxon>Pentapetalae</taxon>
        <taxon>rosids</taxon>
        <taxon>fabids</taxon>
        <taxon>Malpighiales</taxon>
        <taxon>Linaceae</taxon>
        <taxon>Linum</taxon>
    </lineage>
</organism>
<gene>
    <name evidence="1" type="ORF">LTRI10_LOCUS31491</name>
</gene>
<proteinExistence type="predicted"/>
<dbReference type="AlphaFoldDB" id="A0AAV2EYQ7"/>
<reference evidence="1 2" key="1">
    <citation type="submission" date="2024-04" db="EMBL/GenBank/DDBJ databases">
        <authorList>
            <person name="Fracassetti M."/>
        </authorList>
    </citation>
    <scope>NUCLEOTIDE SEQUENCE [LARGE SCALE GENOMIC DNA]</scope>
</reference>
<dbReference type="PANTHER" id="PTHR37383:SF1">
    <property type="entry name" value="OS01G0694200 PROTEIN"/>
    <property type="match status" value="1"/>
</dbReference>
<keyword evidence="2" id="KW-1185">Reference proteome</keyword>
<sequence length="457" mass="48424">MVLVQASKLPLPSSPSLTTSILFDPFSLSLALMHSDSSISLYPSISPTPSSLPSKPQTLIPPPSSSSSFLLLRDNQSSEPTVLFVVAAPYMGGAKILLKFYVLNKKKNVFTKAQASCSQKGIGFDPKLGVLLDVDHGVSIKIVGSVNFFSLYSVSSRKVWVFAVKLIGEDGGSDSDAVKVKLMRCALIECRVPVFSISVSFGFLILGEDGGVRVLNLKQLVKGKVNKARSSSSDGMADLNGKVDVQVSKLPNGVIGGLKLGGLNYGVASNGILNVKMEKQNVSVKQRSVRRGKDSGEAGSCFVPFKSKDVVGLGSSTGKAVSIQALSPKKFMVLNSTGDLHILSLSIPGGGWNIVPDIRKMPYSMKVQKLAILPDISSRAQTVWVSDGLHSVHMMSVSDLDDAANKVGGDANPEMSVHFSVLQVIFAAEKIQDLKPSAANGVMILGHAGNAYTYAIP</sequence>
<evidence type="ECO:0000313" key="2">
    <source>
        <dbReference type="Proteomes" id="UP001497516"/>
    </source>
</evidence>
<dbReference type="EMBL" id="OZ034818">
    <property type="protein sequence ID" value="CAL1390728.1"/>
    <property type="molecule type" value="Genomic_DNA"/>
</dbReference>
<dbReference type="PANTHER" id="PTHR37383">
    <property type="entry name" value="OS01G0694200 PROTEIN"/>
    <property type="match status" value="1"/>
</dbReference>